<dbReference type="EMBL" id="CAFAAI010000204">
    <property type="protein sequence ID" value="CAB4803911.1"/>
    <property type="molecule type" value="Genomic_DNA"/>
</dbReference>
<gene>
    <name evidence="1" type="ORF">UFOPK2992_01172</name>
</gene>
<dbReference type="SUPFAM" id="SSF54909">
    <property type="entry name" value="Dimeric alpha+beta barrel"/>
    <property type="match status" value="1"/>
</dbReference>
<name>A0A6J6Y2P6_9ZZZZ</name>
<organism evidence="1">
    <name type="scientific">freshwater metagenome</name>
    <dbReference type="NCBI Taxonomy" id="449393"/>
    <lineage>
        <taxon>unclassified sequences</taxon>
        <taxon>metagenomes</taxon>
        <taxon>ecological metagenomes</taxon>
    </lineage>
</organism>
<proteinExistence type="predicted"/>
<protein>
    <submittedName>
        <fullName evidence="1">Unannotated protein</fullName>
    </submittedName>
</protein>
<accession>A0A6J6Y2P6</accession>
<evidence type="ECO:0000313" key="1">
    <source>
        <dbReference type="EMBL" id="CAB4803911.1"/>
    </source>
</evidence>
<sequence length="130" mass="15150">MSEANRYVYTANEKLPIEILVFEMAPEHVDEFIRIDHDVWTLGEAFSDGLSRIRFVSKEVWLDDSRPGEVTLVFVWESMAAWQTVGEEALQQRLLAEFDARFTHSYTMVRAPHDDSNAAIHRVSRFERCD</sequence>
<dbReference type="NCBIfam" id="TIGR03792">
    <property type="entry name" value="TIGR03792 family protein"/>
    <property type="match status" value="1"/>
</dbReference>
<dbReference type="InterPro" id="IPR011008">
    <property type="entry name" value="Dimeric_a/b-barrel"/>
</dbReference>
<dbReference type="AlphaFoldDB" id="A0A6J6Y2P6"/>
<reference evidence="1" key="1">
    <citation type="submission" date="2020-05" db="EMBL/GenBank/DDBJ databases">
        <authorList>
            <person name="Chiriac C."/>
            <person name="Salcher M."/>
            <person name="Ghai R."/>
            <person name="Kavagutti S V."/>
        </authorList>
    </citation>
    <scope>NUCLEOTIDE SEQUENCE</scope>
</reference>
<dbReference type="InterPro" id="IPR022512">
    <property type="entry name" value="CHP03792"/>
</dbReference>